<dbReference type="RefSeq" id="WP_130624373.1">
    <property type="nucleotide sequence ID" value="NZ_CP036175.1"/>
</dbReference>
<accession>A0ABT6EE59</accession>
<reference evidence="1" key="1">
    <citation type="submission" date="2023-03" db="EMBL/GenBank/DDBJ databases">
        <title>identification of new KPC variant in Klebsiella huaxiensis from the Hospital Sewage Samples in China.</title>
        <authorList>
            <person name="Wu Y."/>
        </authorList>
    </citation>
    <scope>NUCLEOTIDE SEQUENCE</scope>
    <source>
        <strain evidence="1">ZR-9</strain>
    </source>
</reference>
<comment type="caution">
    <text evidence="1">The sequence shown here is derived from an EMBL/GenBank/DDBJ whole genome shotgun (WGS) entry which is preliminary data.</text>
</comment>
<dbReference type="Proteomes" id="UP001075001">
    <property type="component" value="Unassembled WGS sequence"/>
</dbReference>
<name>A0ABT6EE59_9ENTR</name>
<proteinExistence type="predicted"/>
<organism evidence="1 2">
    <name type="scientific">Klebsiella huaxiensis</name>
    <dbReference type="NCBI Taxonomy" id="2153354"/>
    <lineage>
        <taxon>Bacteria</taxon>
        <taxon>Pseudomonadati</taxon>
        <taxon>Pseudomonadota</taxon>
        <taxon>Gammaproteobacteria</taxon>
        <taxon>Enterobacterales</taxon>
        <taxon>Enterobacteriaceae</taxon>
        <taxon>Klebsiella/Raoultella group</taxon>
        <taxon>Klebsiella</taxon>
    </lineage>
</organism>
<sequence>MSDTANELSGAAEDVLHALFFRGALESGDLPSKSGAAELRAAGLAETRTLRAQHRTENHFTFLTKEGQECAIRYLVNSDYGIQRNNPENPIIIIANLNAAPSLEQIETIRKSVEKAMVQTYAHLRRIL</sequence>
<gene>
    <name evidence="1" type="ORF">OXR69_017790</name>
</gene>
<protein>
    <submittedName>
        <fullName evidence="1">Uncharacterized protein</fullName>
    </submittedName>
</protein>
<dbReference type="EMBL" id="JAPQEX020000001">
    <property type="protein sequence ID" value="MDG1643707.1"/>
    <property type="molecule type" value="Genomic_DNA"/>
</dbReference>
<evidence type="ECO:0000313" key="1">
    <source>
        <dbReference type="EMBL" id="MDG1643707.1"/>
    </source>
</evidence>
<evidence type="ECO:0000313" key="2">
    <source>
        <dbReference type="Proteomes" id="UP001075001"/>
    </source>
</evidence>
<keyword evidence="2" id="KW-1185">Reference proteome</keyword>